<comment type="caution">
    <text evidence="1">The sequence shown here is derived from an EMBL/GenBank/DDBJ whole genome shotgun (WGS) entry which is preliminary data.</text>
</comment>
<dbReference type="AlphaFoldDB" id="A0A2P6Q9F1"/>
<evidence type="ECO:0000313" key="2">
    <source>
        <dbReference type="Proteomes" id="UP000238479"/>
    </source>
</evidence>
<keyword evidence="2" id="KW-1185">Reference proteome</keyword>
<accession>A0A2P6Q9F1</accession>
<reference evidence="1 2" key="1">
    <citation type="journal article" date="2018" name="Nat. Genet.">
        <title>The Rosa genome provides new insights in the design of modern roses.</title>
        <authorList>
            <person name="Bendahmane M."/>
        </authorList>
    </citation>
    <scope>NUCLEOTIDE SEQUENCE [LARGE SCALE GENOMIC DNA]</scope>
    <source>
        <strain evidence="2">cv. Old Blush</strain>
    </source>
</reference>
<protein>
    <submittedName>
        <fullName evidence="1">Uncharacterized protein</fullName>
    </submittedName>
</protein>
<dbReference type="EMBL" id="PDCK01000043">
    <property type="protein sequence ID" value="PRQ30806.1"/>
    <property type="molecule type" value="Genomic_DNA"/>
</dbReference>
<organism evidence="1 2">
    <name type="scientific">Rosa chinensis</name>
    <name type="common">China rose</name>
    <dbReference type="NCBI Taxonomy" id="74649"/>
    <lineage>
        <taxon>Eukaryota</taxon>
        <taxon>Viridiplantae</taxon>
        <taxon>Streptophyta</taxon>
        <taxon>Embryophyta</taxon>
        <taxon>Tracheophyta</taxon>
        <taxon>Spermatophyta</taxon>
        <taxon>Magnoliopsida</taxon>
        <taxon>eudicotyledons</taxon>
        <taxon>Gunneridae</taxon>
        <taxon>Pentapetalae</taxon>
        <taxon>rosids</taxon>
        <taxon>fabids</taxon>
        <taxon>Rosales</taxon>
        <taxon>Rosaceae</taxon>
        <taxon>Rosoideae</taxon>
        <taxon>Rosoideae incertae sedis</taxon>
        <taxon>Rosa</taxon>
    </lineage>
</organism>
<name>A0A2P6Q9F1_ROSCH</name>
<gene>
    <name evidence="1" type="ORF">RchiOBHm_Chr5g0028641</name>
</gene>
<proteinExistence type="predicted"/>
<dbReference type="Proteomes" id="UP000238479">
    <property type="component" value="Chromosome 5"/>
</dbReference>
<dbReference type="Gramene" id="PRQ30806">
    <property type="protein sequence ID" value="PRQ30806"/>
    <property type="gene ID" value="RchiOBHm_Chr5g0028641"/>
</dbReference>
<evidence type="ECO:0000313" key="1">
    <source>
        <dbReference type="EMBL" id="PRQ30806.1"/>
    </source>
</evidence>
<sequence>MMNRNGLLFLYPRHIQTMIKPPNWQIKFMPNLKLILAPRRERGAANSTYIVLKKPFGKTWNPR</sequence>